<evidence type="ECO:0000256" key="2">
    <source>
        <dbReference type="ARBA" id="ARBA00022475"/>
    </source>
</evidence>
<organism evidence="10">
    <name type="scientific">Cyanothece sp. (strain PCC 7425 / ATCC 29141)</name>
    <dbReference type="NCBI Taxonomy" id="395961"/>
    <lineage>
        <taxon>Bacteria</taxon>
        <taxon>Bacillati</taxon>
        <taxon>Cyanobacteriota</taxon>
        <taxon>Cyanophyceae</taxon>
        <taxon>Gomontiellales</taxon>
        <taxon>Cyanothecaceae</taxon>
        <taxon>Cyanothece</taxon>
    </lineage>
</organism>
<dbReference type="GO" id="GO:0022857">
    <property type="term" value="F:transmembrane transporter activity"/>
    <property type="evidence" value="ECO:0007669"/>
    <property type="project" value="TreeGrafter"/>
</dbReference>
<comment type="similarity">
    <text evidence="6">Belongs to the ABC-4 integral membrane protein family.</text>
</comment>
<evidence type="ECO:0000256" key="5">
    <source>
        <dbReference type="ARBA" id="ARBA00023136"/>
    </source>
</evidence>
<evidence type="ECO:0000256" key="1">
    <source>
        <dbReference type="ARBA" id="ARBA00004651"/>
    </source>
</evidence>
<dbReference type="PANTHER" id="PTHR30572:SF4">
    <property type="entry name" value="ABC TRANSPORTER PERMEASE YTRF"/>
    <property type="match status" value="1"/>
</dbReference>
<accession>B8HNN9</accession>
<evidence type="ECO:0000256" key="4">
    <source>
        <dbReference type="ARBA" id="ARBA00022989"/>
    </source>
</evidence>
<proteinExistence type="inferred from homology"/>
<dbReference type="AlphaFoldDB" id="B8HNN9"/>
<sequence>MQIQTHPVPTRVQPTRSSLNQPVALQEIAKMAGAALWGNKLRSGLTMLGVIIGIGSVISITSIGQGIQKSVESQIRSLGTDVLQISAGAARSGNIVQGAGSITTLTWEDAQAIAQAAPSARLVSATLQRSVQVVYGGTNTNTIVYGTDLNYPDVRNVHPQLGRYFTPEELQESAQVAVLGPTVQQKLFGKTTGLDEKIRIQGELYRVIGIMEPKGSQGPFDRDDAIFIPLTSMSSRIVGNNALTGISVNTILVKGDNQTALNAARFQVTNLLRLRHNINNPANDDFRVTNQADLINAFSNTVGFLTILVVAIAGISLVVGGIGITNIMLVSVVERTREIGLRKALGATKSAILAQFLVEAIALSTIGGGIGVGGGILVAFVGSLLFQFPFIVAGWSIGVGMGLAIGVGLLAGVMPARNAANLDPITALRSE</sequence>
<dbReference type="GO" id="GO:0005886">
    <property type="term" value="C:plasma membrane"/>
    <property type="evidence" value="ECO:0007669"/>
    <property type="project" value="UniProtKB-SubCell"/>
</dbReference>
<dbReference type="InterPro" id="IPR050250">
    <property type="entry name" value="Macrolide_Exporter_MacB"/>
</dbReference>
<dbReference type="STRING" id="395961.Cyan7425_1397"/>
<keyword evidence="5 7" id="KW-0472">Membrane</keyword>
<name>B8HNN9_CYAP4</name>
<dbReference type="InterPro" id="IPR025857">
    <property type="entry name" value="MacB_PCD"/>
</dbReference>
<feature type="transmembrane region" description="Helical" evidence="7">
    <location>
        <begin position="304"/>
        <end position="332"/>
    </location>
</feature>
<feature type="domain" description="ABC3 transporter permease C-terminal" evidence="8">
    <location>
        <begin position="311"/>
        <end position="424"/>
    </location>
</feature>
<gene>
    <name evidence="10" type="ordered locus">Cyan7425_1397</name>
</gene>
<evidence type="ECO:0000256" key="3">
    <source>
        <dbReference type="ARBA" id="ARBA00022692"/>
    </source>
</evidence>
<keyword evidence="4 7" id="KW-1133">Transmembrane helix</keyword>
<dbReference type="KEGG" id="cyn:Cyan7425_1397"/>
<protein>
    <submittedName>
        <fullName evidence="10">Uncharacterized protein</fullName>
    </submittedName>
</protein>
<keyword evidence="2" id="KW-1003">Cell membrane</keyword>
<dbReference type="EMBL" id="CP001344">
    <property type="protein sequence ID" value="ACL43770.1"/>
    <property type="molecule type" value="Genomic_DNA"/>
</dbReference>
<dbReference type="HOGENOM" id="CLU_000604_8_0_3"/>
<dbReference type="PANTHER" id="PTHR30572">
    <property type="entry name" value="MEMBRANE COMPONENT OF TRANSPORTER-RELATED"/>
    <property type="match status" value="1"/>
</dbReference>
<feature type="domain" description="MacB-like periplasmic core" evidence="9">
    <location>
        <begin position="43"/>
        <end position="270"/>
    </location>
</feature>
<feature type="transmembrane region" description="Helical" evidence="7">
    <location>
        <begin position="353"/>
        <end position="386"/>
    </location>
</feature>
<feature type="transmembrane region" description="Helical" evidence="7">
    <location>
        <begin position="392"/>
        <end position="413"/>
    </location>
</feature>
<dbReference type="eggNOG" id="COG0577">
    <property type="taxonomic scope" value="Bacteria"/>
</dbReference>
<comment type="subcellular location">
    <subcellularLocation>
        <location evidence="1">Cell membrane</location>
        <topology evidence="1">Multi-pass membrane protein</topology>
    </subcellularLocation>
</comment>
<evidence type="ECO:0000256" key="6">
    <source>
        <dbReference type="ARBA" id="ARBA00038076"/>
    </source>
</evidence>
<evidence type="ECO:0000259" key="8">
    <source>
        <dbReference type="Pfam" id="PF02687"/>
    </source>
</evidence>
<dbReference type="Pfam" id="PF12704">
    <property type="entry name" value="MacB_PCD"/>
    <property type="match status" value="1"/>
</dbReference>
<evidence type="ECO:0000259" key="9">
    <source>
        <dbReference type="Pfam" id="PF12704"/>
    </source>
</evidence>
<reference evidence="10" key="1">
    <citation type="submission" date="2009-01" db="EMBL/GenBank/DDBJ databases">
        <title>Complete sequence of chromosome Cyanothece sp. PCC 7425.</title>
        <authorList>
            <consortium name="US DOE Joint Genome Institute"/>
            <person name="Lucas S."/>
            <person name="Copeland A."/>
            <person name="Lapidus A."/>
            <person name="Glavina del Rio T."/>
            <person name="Dalin E."/>
            <person name="Tice H."/>
            <person name="Bruce D."/>
            <person name="Goodwin L."/>
            <person name="Pitluck S."/>
            <person name="Sims D."/>
            <person name="Meineke L."/>
            <person name="Brettin T."/>
            <person name="Detter J.C."/>
            <person name="Han C."/>
            <person name="Larimer F."/>
            <person name="Land M."/>
            <person name="Hauser L."/>
            <person name="Kyrpides N."/>
            <person name="Ovchinnikova G."/>
            <person name="Liberton M."/>
            <person name="Stoeckel J."/>
            <person name="Banerjee A."/>
            <person name="Singh A."/>
            <person name="Page L."/>
            <person name="Sato H."/>
            <person name="Zhao L."/>
            <person name="Sherman L."/>
            <person name="Pakrasi H."/>
            <person name="Richardson P."/>
        </authorList>
    </citation>
    <scope>NUCLEOTIDE SEQUENCE</scope>
    <source>
        <strain evidence="10">PCC 7425</strain>
    </source>
</reference>
<keyword evidence="3 7" id="KW-0812">Transmembrane</keyword>
<evidence type="ECO:0000313" key="10">
    <source>
        <dbReference type="EMBL" id="ACL43770.1"/>
    </source>
</evidence>
<dbReference type="Pfam" id="PF02687">
    <property type="entry name" value="FtsX"/>
    <property type="match status" value="1"/>
</dbReference>
<dbReference type="InterPro" id="IPR003838">
    <property type="entry name" value="ABC3_permease_C"/>
</dbReference>
<feature type="transmembrane region" description="Helical" evidence="7">
    <location>
        <begin position="45"/>
        <end position="67"/>
    </location>
</feature>
<evidence type="ECO:0000256" key="7">
    <source>
        <dbReference type="SAM" id="Phobius"/>
    </source>
</evidence>